<sequence>MKIDRSRVRKSTSEVPLECQQLIERLQQCSRTELLDELSRIHSWTFGKCELLHWAQVLDVFDRILGSAAERSEENKWVLKCDTYDEEDFQLLICILRFTSLLIEHSFSRHLYNSMEHLLVLLESNDMSVVLEVLNLLYMFSKRSNFITRLKPDEKECLLSRLQYLAEYWIIFGSVNLGIFYESLKFPELGWKGEWLWSSRLLQL</sequence>
<reference evidence="2" key="1">
    <citation type="journal article" date="2023" name="Insect Mol. Biol.">
        <title>Genome sequencing provides insights into the evolution of gene families encoding plant cell wall-degrading enzymes in longhorned beetles.</title>
        <authorList>
            <person name="Shin N.R."/>
            <person name="Okamura Y."/>
            <person name="Kirsch R."/>
            <person name="Pauchet Y."/>
        </authorList>
    </citation>
    <scope>NUCLEOTIDE SEQUENCE</scope>
    <source>
        <strain evidence="2">AMC_N1</strain>
    </source>
</reference>
<dbReference type="Pfam" id="PF06012">
    <property type="entry name" value="DUF908"/>
    <property type="match status" value="1"/>
</dbReference>
<evidence type="ECO:0000313" key="3">
    <source>
        <dbReference type="Proteomes" id="UP001162162"/>
    </source>
</evidence>
<feature type="domain" description="DUF908" evidence="1">
    <location>
        <begin position="88"/>
        <end position="169"/>
    </location>
</feature>
<dbReference type="AlphaFoldDB" id="A0AAV8Y845"/>
<evidence type="ECO:0000313" key="2">
    <source>
        <dbReference type="EMBL" id="KAJ8947113.1"/>
    </source>
</evidence>
<organism evidence="2 3">
    <name type="scientific">Aromia moschata</name>
    <dbReference type="NCBI Taxonomy" id="1265417"/>
    <lineage>
        <taxon>Eukaryota</taxon>
        <taxon>Metazoa</taxon>
        <taxon>Ecdysozoa</taxon>
        <taxon>Arthropoda</taxon>
        <taxon>Hexapoda</taxon>
        <taxon>Insecta</taxon>
        <taxon>Pterygota</taxon>
        <taxon>Neoptera</taxon>
        <taxon>Endopterygota</taxon>
        <taxon>Coleoptera</taxon>
        <taxon>Polyphaga</taxon>
        <taxon>Cucujiformia</taxon>
        <taxon>Chrysomeloidea</taxon>
        <taxon>Cerambycidae</taxon>
        <taxon>Cerambycinae</taxon>
        <taxon>Callichromatini</taxon>
        <taxon>Aromia</taxon>
    </lineage>
</organism>
<dbReference type="InterPro" id="IPR010309">
    <property type="entry name" value="E3_Ub_ligase_DUF908"/>
</dbReference>
<dbReference type="Proteomes" id="UP001162162">
    <property type="component" value="Unassembled WGS sequence"/>
</dbReference>
<accession>A0AAV8Y845</accession>
<proteinExistence type="predicted"/>
<name>A0AAV8Y845_9CUCU</name>
<comment type="caution">
    <text evidence="2">The sequence shown here is derived from an EMBL/GenBank/DDBJ whole genome shotgun (WGS) entry which is preliminary data.</text>
</comment>
<evidence type="ECO:0000259" key="1">
    <source>
        <dbReference type="Pfam" id="PF06012"/>
    </source>
</evidence>
<protein>
    <recommendedName>
        <fullName evidence="1">DUF908 domain-containing protein</fullName>
    </recommendedName>
</protein>
<dbReference type="EMBL" id="JAPWTK010000169">
    <property type="protein sequence ID" value="KAJ8947113.1"/>
    <property type="molecule type" value="Genomic_DNA"/>
</dbReference>
<gene>
    <name evidence="2" type="ORF">NQ318_002472</name>
</gene>
<keyword evidence="3" id="KW-1185">Reference proteome</keyword>